<comment type="caution">
    <text evidence="2">The sequence shown here is derived from an EMBL/GenBank/DDBJ whole genome shotgun (WGS) entry which is preliminary data.</text>
</comment>
<evidence type="ECO:0000259" key="1">
    <source>
        <dbReference type="SMART" id="SM00198"/>
    </source>
</evidence>
<dbReference type="Pfam" id="PF00188">
    <property type="entry name" value="CAP"/>
    <property type="match status" value="1"/>
</dbReference>
<accession>A0AAD5QYW5</accession>
<dbReference type="EMBL" id="JAHQIW010005554">
    <property type="protein sequence ID" value="KAJ1366429.1"/>
    <property type="molecule type" value="Genomic_DNA"/>
</dbReference>
<dbReference type="InterPro" id="IPR014044">
    <property type="entry name" value="CAP_dom"/>
</dbReference>
<dbReference type="Gene3D" id="3.40.33.10">
    <property type="entry name" value="CAP"/>
    <property type="match status" value="1"/>
</dbReference>
<proteinExistence type="predicted"/>
<dbReference type="SMART" id="SM00198">
    <property type="entry name" value="SCP"/>
    <property type="match status" value="1"/>
</dbReference>
<organism evidence="2 3">
    <name type="scientific">Parelaphostrongylus tenuis</name>
    <name type="common">Meningeal worm</name>
    <dbReference type="NCBI Taxonomy" id="148309"/>
    <lineage>
        <taxon>Eukaryota</taxon>
        <taxon>Metazoa</taxon>
        <taxon>Ecdysozoa</taxon>
        <taxon>Nematoda</taxon>
        <taxon>Chromadorea</taxon>
        <taxon>Rhabditida</taxon>
        <taxon>Rhabditina</taxon>
        <taxon>Rhabditomorpha</taxon>
        <taxon>Strongyloidea</taxon>
        <taxon>Metastrongylidae</taxon>
        <taxon>Parelaphostrongylus</taxon>
    </lineage>
</organism>
<dbReference type="Proteomes" id="UP001196413">
    <property type="component" value="Unassembled WGS sequence"/>
</dbReference>
<dbReference type="AlphaFoldDB" id="A0AAD5QYW5"/>
<feature type="non-terminal residue" evidence="2">
    <location>
        <position position="1"/>
    </location>
</feature>
<feature type="domain" description="SCP" evidence="1">
    <location>
        <begin position="4"/>
        <end position="153"/>
    </location>
</feature>
<keyword evidence="3" id="KW-1185">Reference proteome</keyword>
<protein>
    <recommendedName>
        <fullName evidence="1">SCP domain-containing protein</fullName>
    </recommendedName>
</protein>
<sequence>LHDSIRDNLLNLVNLVRSSVALGYYKPYGMSSSNDMNQLKWDCDLESIAQEAVQKCPKFAKFSGKPNAINFNYYAPGASLVEHSNPLMNSILTWIETAKVKWPANNSLNENRAPYNFANMINANATAVGCYIAHCGNRVSTACVFSQPKPRVGTLVYTSGNTCKPDSKCSSNKNGLCKAGLCTLNA</sequence>
<name>A0AAD5QYW5_PARTN</name>
<dbReference type="CDD" id="cd05380">
    <property type="entry name" value="CAP_euk"/>
    <property type="match status" value="1"/>
</dbReference>
<evidence type="ECO:0000313" key="3">
    <source>
        <dbReference type="Proteomes" id="UP001196413"/>
    </source>
</evidence>
<dbReference type="SUPFAM" id="SSF55797">
    <property type="entry name" value="PR-1-like"/>
    <property type="match status" value="1"/>
</dbReference>
<gene>
    <name evidence="2" type="ORF">KIN20_027089</name>
</gene>
<reference evidence="2" key="1">
    <citation type="submission" date="2021-06" db="EMBL/GenBank/DDBJ databases">
        <title>Parelaphostrongylus tenuis whole genome reference sequence.</title>
        <authorList>
            <person name="Garwood T.J."/>
            <person name="Larsen P.A."/>
            <person name="Fountain-Jones N.M."/>
            <person name="Garbe J.R."/>
            <person name="Macchietto M.G."/>
            <person name="Kania S.A."/>
            <person name="Gerhold R.W."/>
            <person name="Richards J.E."/>
            <person name="Wolf T.M."/>
        </authorList>
    </citation>
    <scope>NUCLEOTIDE SEQUENCE</scope>
    <source>
        <strain evidence="2">MNPRO001-30</strain>
        <tissue evidence="2">Meninges</tissue>
    </source>
</reference>
<dbReference type="InterPro" id="IPR035940">
    <property type="entry name" value="CAP_sf"/>
</dbReference>
<evidence type="ECO:0000313" key="2">
    <source>
        <dbReference type="EMBL" id="KAJ1366429.1"/>
    </source>
</evidence>